<gene>
    <name evidence="6" type="ORF">OFUS_LOCUS6486</name>
</gene>
<dbReference type="OrthoDB" id="6738456at2759"/>
<name>A0A8S4NG00_OWEFU</name>
<proteinExistence type="inferred from homology"/>
<dbReference type="Proteomes" id="UP000749559">
    <property type="component" value="Unassembled WGS sequence"/>
</dbReference>
<evidence type="ECO:0008006" key="8">
    <source>
        <dbReference type="Google" id="ProtNLM"/>
    </source>
</evidence>
<keyword evidence="7" id="KW-1185">Reference proteome</keyword>
<dbReference type="Pfam" id="PF02991">
    <property type="entry name" value="ATG8"/>
    <property type="match status" value="1"/>
</dbReference>
<organism evidence="6 7">
    <name type="scientific">Owenia fusiformis</name>
    <name type="common">Polychaete worm</name>
    <dbReference type="NCBI Taxonomy" id="6347"/>
    <lineage>
        <taxon>Eukaryota</taxon>
        <taxon>Metazoa</taxon>
        <taxon>Spiralia</taxon>
        <taxon>Lophotrochozoa</taxon>
        <taxon>Annelida</taxon>
        <taxon>Polychaeta</taxon>
        <taxon>Sedentaria</taxon>
        <taxon>Canalipalpata</taxon>
        <taxon>Sabellida</taxon>
        <taxon>Oweniida</taxon>
        <taxon>Oweniidae</taxon>
        <taxon>Owenia</taxon>
    </lineage>
</organism>
<comment type="similarity">
    <text evidence="2 5">Belongs to the ATG8 family.</text>
</comment>
<dbReference type="Gene3D" id="3.10.20.90">
    <property type="entry name" value="Phosphatidylinositol 3-kinase Catalytic Subunit, Chain A, domain 1"/>
    <property type="match status" value="1"/>
</dbReference>
<comment type="caution">
    <text evidence="6">The sequence shown here is derived from an EMBL/GenBank/DDBJ whole genome shotgun (WGS) entry which is preliminary data.</text>
</comment>
<dbReference type="InterPro" id="IPR029071">
    <property type="entry name" value="Ubiquitin-like_domsf"/>
</dbReference>
<evidence type="ECO:0000256" key="4">
    <source>
        <dbReference type="ARBA" id="ARBA00023288"/>
    </source>
</evidence>
<dbReference type="SUPFAM" id="SSF54236">
    <property type="entry name" value="Ubiquitin-like"/>
    <property type="match status" value="1"/>
</dbReference>
<dbReference type="FunFam" id="3.10.20.90:FF:000396">
    <property type="entry name" value="GABARAPL2 isoform 2"/>
    <property type="match status" value="1"/>
</dbReference>
<evidence type="ECO:0000256" key="3">
    <source>
        <dbReference type="ARBA" id="ARBA00023136"/>
    </source>
</evidence>
<dbReference type="InterPro" id="IPR004241">
    <property type="entry name" value="Atg8-like"/>
</dbReference>
<keyword evidence="5" id="KW-0072">Autophagy</keyword>
<keyword evidence="3" id="KW-0472">Membrane</keyword>
<evidence type="ECO:0000313" key="7">
    <source>
        <dbReference type="Proteomes" id="UP000749559"/>
    </source>
</evidence>
<evidence type="ECO:0000256" key="2">
    <source>
        <dbReference type="ARBA" id="ARBA00007293"/>
    </source>
</evidence>
<dbReference type="GO" id="GO:0016020">
    <property type="term" value="C:membrane"/>
    <property type="evidence" value="ECO:0007669"/>
    <property type="project" value="UniProtKB-SubCell"/>
</dbReference>
<protein>
    <recommendedName>
        <fullName evidence="8">Autophagy-related protein</fullName>
    </recommendedName>
</protein>
<dbReference type="AlphaFoldDB" id="A0A8S4NG00"/>
<dbReference type="GO" id="GO:0006914">
    <property type="term" value="P:autophagy"/>
    <property type="evidence" value="ECO:0007669"/>
    <property type="project" value="UniProtKB-KW"/>
</dbReference>
<accession>A0A8S4NG00</accession>
<evidence type="ECO:0000313" key="6">
    <source>
        <dbReference type="EMBL" id="CAH1779708.1"/>
    </source>
</evidence>
<reference evidence="6" key="1">
    <citation type="submission" date="2022-03" db="EMBL/GenBank/DDBJ databases">
        <authorList>
            <person name="Martin C."/>
        </authorList>
    </citation>
    <scope>NUCLEOTIDE SEQUENCE</scope>
</reference>
<sequence>GFNSQQLQSAHSFFLQGRACNSKTAMNKMAMLAKGKLPNFKLKFSMLLVIIGFIGITQGMKWSFREEHSFESRYYESATIMSKYPDRIPVIVEKAPRSTIQDIDKRKFLVPRDLTVAQFMYIIRKRIQLPPENPMFLFVNKVLPTTSATIGSIYEEHKYLDGFLYVAYSGENTFAK</sequence>
<keyword evidence="4" id="KW-0449">Lipoprotein</keyword>
<evidence type="ECO:0000256" key="1">
    <source>
        <dbReference type="ARBA" id="ARBA00004370"/>
    </source>
</evidence>
<dbReference type="PANTHER" id="PTHR10969">
    <property type="entry name" value="MICROTUBULE-ASSOCIATED PROTEINS 1A/1B LIGHT CHAIN 3-RELATED"/>
    <property type="match status" value="1"/>
</dbReference>
<comment type="subcellular location">
    <subcellularLocation>
        <location evidence="1">Membrane</location>
    </subcellularLocation>
</comment>
<feature type="non-terminal residue" evidence="6">
    <location>
        <position position="176"/>
    </location>
</feature>
<evidence type="ECO:0000256" key="5">
    <source>
        <dbReference type="RuleBase" id="RU004384"/>
    </source>
</evidence>
<dbReference type="CDD" id="cd17163">
    <property type="entry name" value="Ubl_ATG8_GABARAPL2"/>
    <property type="match status" value="1"/>
</dbReference>
<dbReference type="EMBL" id="CAIIXF020000003">
    <property type="protein sequence ID" value="CAH1779708.1"/>
    <property type="molecule type" value="Genomic_DNA"/>
</dbReference>